<evidence type="ECO:0008006" key="4">
    <source>
        <dbReference type="Google" id="ProtNLM"/>
    </source>
</evidence>
<reference evidence="2 3" key="1">
    <citation type="journal article" date="2020" name="Int. J. Syst. Evol. Microbiol.">
        <title>Pseudomonas kitaguniensis sp. nov., a pathogen causing bacterial rot of Welsh onion in Japan.</title>
        <authorList>
            <person name="Sawada H."/>
            <person name="Fujikawa T."/>
            <person name="Nishiwaki Y."/>
            <person name="Horita H."/>
        </authorList>
    </citation>
    <scope>NUCLEOTIDE SEQUENCE [LARGE SCALE GENOMIC DNA]</scope>
    <source>
        <strain evidence="2 3">MAFF 212408</strain>
    </source>
</reference>
<reference evidence="2 3" key="2">
    <citation type="journal article" date="2023" name="Plant Pathol.">
        <title>Dismantling and reorganizing Pseudomonas marginalis sensu#lato.</title>
        <authorList>
            <person name="Sawada H."/>
            <person name="Fujikawa T."/>
            <person name="Satou M."/>
        </authorList>
    </citation>
    <scope>NUCLEOTIDE SEQUENCE [LARGE SCALE GENOMIC DNA]</scope>
    <source>
        <strain evidence="2 3">MAFF 212408</strain>
    </source>
</reference>
<evidence type="ECO:0000256" key="1">
    <source>
        <dbReference type="SAM" id="SignalP"/>
    </source>
</evidence>
<evidence type="ECO:0000313" key="3">
    <source>
        <dbReference type="Proteomes" id="UP000326112"/>
    </source>
</evidence>
<keyword evidence="3" id="KW-1185">Reference proteome</keyword>
<feature type="chain" id="PRO_5045782005" description="SH3 domain-containing protein" evidence="1">
    <location>
        <begin position="20"/>
        <end position="243"/>
    </location>
</feature>
<dbReference type="Proteomes" id="UP000326112">
    <property type="component" value="Unassembled WGS sequence"/>
</dbReference>
<dbReference type="RefSeq" id="WP_152745182.1">
    <property type="nucleotide sequence ID" value="NZ_JBNMRP010000030.1"/>
</dbReference>
<keyword evidence="1" id="KW-0732">Signal</keyword>
<organism evidence="2 3">
    <name type="scientific">Pseudomonas kitaguniensis</name>
    <dbReference type="NCBI Taxonomy" id="2607908"/>
    <lineage>
        <taxon>Bacteria</taxon>
        <taxon>Pseudomonadati</taxon>
        <taxon>Pseudomonadota</taxon>
        <taxon>Gammaproteobacteria</taxon>
        <taxon>Pseudomonadales</taxon>
        <taxon>Pseudomonadaceae</taxon>
        <taxon>Pseudomonas</taxon>
    </lineage>
</organism>
<name>A0A5N7KF34_9PSED</name>
<evidence type="ECO:0000313" key="2">
    <source>
        <dbReference type="EMBL" id="MPR00777.1"/>
    </source>
</evidence>
<dbReference type="Gene3D" id="2.30.30.40">
    <property type="entry name" value="SH3 Domains"/>
    <property type="match status" value="1"/>
</dbReference>
<comment type="caution">
    <text evidence="2">The sequence shown here is derived from an EMBL/GenBank/DDBJ whole genome shotgun (WGS) entry which is preliminary data.</text>
</comment>
<proteinExistence type="predicted"/>
<accession>A0A5N7KF34</accession>
<feature type="signal peptide" evidence="1">
    <location>
        <begin position="1"/>
        <end position="19"/>
    </location>
</feature>
<sequence>MKISNVFFAFFLFYGVAHAAENCSTVIPSGAHLFKQYNLGAEFACLYQYSKFPTDAVLDFYKGETDHGVLIGSNHRLISLEDIEDNSNIPDINMLDSGSYQILWSYPNGVDELVLSRSTGNILFNSASKELRLPSADVAKAVASIVLVNYVIHPNSLEFSEINSADIFDGAALKLKGIGAVAKINVEKAFLYSDPSESARIKSYLVKGDEVNLLEYKSGFLKISYNMKSGKALIRWIELSSII</sequence>
<protein>
    <recommendedName>
        <fullName evidence="4">SH3 domain-containing protein</fullName>
    </recommendedName>
</protein>
<gene>
    <name evidence="2" type="ORF">F0169_01040</name>
</gene>
<dbReference type="EMBL" id="VUAZ01000003">
    <property type="protein sequence ID" value="MPR00777.1"/>
    <property type="molecule type" value="Genomic_DNA"/>
</dbReference>